<proteinExistence type="predicted"/>
<sequence length="109" mass="12866">MSNKEMVSKMVKGEMTNSEAEQLYNRLNSRSEREIIDDLKELDFENLINTEECLEDFLDTMSELEDSEENKRSIESTEKALEYLKIAIKERMKEMIAAEHKLKELVQSR</sequence>
<evidence type="ECO:0000313" key="1">
    <source>
        <dbReference type="EMBL" id="GKX65817.1"/>
    </source>
</evidence>
<gene>
    <name evidence="1" type="ORF">rsdtw13_10750</name>
</gene>
<protein>
    <submittedName>
        <fullName evidence="1">Uncharacterized protein</fullName>
    </submittedName>
</protein>
<name>A0ACB5R9K7_9CLOT</name>
<reference evidence="1" key="1">
    <citation type="journal article" date="2025" name="Int. J. Syst. Evol. Microbiol.">
        <title>Inconstantimicrobium mannanitabidum sp. nov., a novel member of the family Clostridiaceae isolated from anoxic soil under the treatment of reductive soil disinfestation.</title>
        <authorList>
            <person name="Ueki A."/>
            <person name="Tonouchi A."/>
            <person name="Honma S."/>
            <person name="Kaku N."/>
            <person name="Ueki K."/>
        </authorList>
    </citation>
    <scope>NUCLEOTIDE SEQUENCE</scope>
    <source>
        <strain evidence="1">TW13</strain>
    </source>
</reference>
<dbReference type="Proteomes" id="UP001058074">
    <property type="component" value="Unassembled WGS sequence"/>
</dbReference>
<organism evidence="1 2">
    <name type="scientific">Inconstantimicrobium mannanitabidum</name>
    <dbReference type="NCBI Taxonomy" id="1604901"/>
    <lineage>
        <taxon>Bacteria</taxon>
        <taxon>Bacillati</taxon>
        <taxon>Bacillota</taxon>
        <taxon>Clostridia</taxon>
        <taxon>Eubacteriales</taxon>
        <taxon>Clostridiaceae</taxon>
        <taxon>Inconstantimicrobium</taxon>
    </lineage>
</organism>
<keyword evidence="2" id="KW-1185">Reference proteome</keyword>
<comment type="caution">
    <text evidence="1">The sequence shown here is derived from an EMBL/GenBank/DDBJ whole genome shotgun (WGS) entry which is preliminary data.</text>
</comment>
<dbReference type="EMBL" id="BROD01000001">
    <property type="protein sequence ID" value="GKX65817.1"/>
    <property type="molecule type" value="Genomic_DNA"/>
</dbReference>
<evidence type="ECO:0000313" key="2">
    <source>
        <dbReference type="Proteomes" id="UP001058074"/>
    </source>
</evidence>
<accession>A0ACB5R9K7</accession>